<dbReference type="Pfam" id="PF13358">
    <property type="entry name" value="DDE_3"/>
    <property type="match status" value="1"/>
</dbReference>
<dbReference type="EMBL" id="MQTW01000515">
    <property type="protein sequence ID" value="RYC79782.1"/>
    <property type="molecule type" value="Genomic_DNA"/>
</dbReference>
<dbReference type="AlphaFoldDB" id="A0A4Q2V014"/>
<evidence type="ECO:0000259" key="1">
    <source>
        <dbReference type="Pfam" id="PF13358"/>
    </source>
</evidence>
<feature type="domain" description="Tc1-like transposase DDE" evidence="1">
    <location>
        <begin position="1"/>
        <end position="49"/>
    </location>
</feature>
<evidence type="ECO:0000313" key="3">
    <source>
        <dbReference type="Proteomes" id="UP000290540"/>
    </source>
</evidence>
<protein>
    <recommendedName>
        <fullName evidence="1">Tc1-like transposase DDE domain-containing protein</fullName>
    </recommendedName>
</protein>
<comment type="caution">
    <text evidence="2">The sequence shown here is derived from an EMBL/GenBank/DDBJ whole genome shotgun (WGS) entry which is preliminary data.</text>
</comment>
<proteinExistence type="predicted"/>
<dbReference type="InterPro" id="IPR038717">
    <property type="entry name" value="Tc1-like_DDE_dom"/>
</dbReference>
<reference evidence="2 3" key="1">
    <citation type="submission" date="2016-12" db="EMBL/GenBank/DDBJ databases">
        <title>Draft genome sequence of Fusarium oxysporum causing rot on Narcissus.</title>
        <authorList>
            <person name="Armitage A.D."/>
            <person name="Taylor A."/>
            <person name="Clarkson J.P."/>
            <person name="Harrison R.J."/>
            <person name="Jackson A.C."/>
        </authorList>
    </citation>
    <scope>NUCLEOTIDE SEQUENCE [LARGE SCALE GENOMIC DNA]</scope>
    <source>
        <strain evidence="2 3">N139</strain>
    </source>
</reference>
<organism evidence="2 3">
    <name type="scientific">Fusarium oxysporum f. sp. narcissi</name>
    <dbReference type="NCBI Taxonomy" id="451672"/>
    <lineage>
        <taxon>Eukaryota</taxon>
        <taxon>Fungi</taxon>
        <taxon>Dikarya</taxon>
        <taxon>Ascomycota</taxon>
        <taxon>Pezizomycotina</taxon>
        <taxon>Sordariomycetes</taxon>
        <taxon>Hypocreomycetidae</taxon>
        <taxon>Hypocreales</taxon>
        <taxon>Nectriaceae</taxon>
        <taxon>Fusarium</taxon>
        <taxon>Fusarium oxysporum species complex</taxon>
    </lineage>
</organism>
<accession>A0A4Q2V014</accession>
<dbReference type="GO" id="GO:0003676">
    <property type="term" value="F:nucleic acid binding"/>
    <property type="evidence" value="ECO:0007669"/>
    <property type="project" value="InterPro"/>
</dbReference>
<dbReference type="InterPro" id="IPR036397">
    <property type="entry name" value="RNaseH_sf"/>
</dbReference>
<sequence length="172" mass="19551">MDNASFYHNDELEPMCAAARVELLYLPPYSLDFNPIKEYFAELKNFIKKPGPELSELFKKDFQAFLRACVDAVGKRETRTRGSQTVSPHLDLLDERPGDASLDALVDIISNVPVLIDVPQVETVGLRDATRAAKACFPVLIFDLVAEPFGIIIYGPVNRFRDHQICQVYYRW</sequence>
<dbReference type="Gene3D" id="3.30.420.10">
    <property type="entry name" value="Ribonuclease H-like superfamily/Ribonuclease H"/>
    <property type="match status" value="1"/>
</dbReference>
<dbReference type="Proteomes" id="UP000290540">
    <property type="component" value="Unassembled WGS sequence"/>
</dbReference>
<gene>
    <name evidence="2" type="ORF">BFJ63_vAg17330</name>
</gene>
<evidence type="ECO:0000313" key="2">
    <source>
        <dbReference type="EMBL" id="RYC79782.1"/>
    </source>
</evidence>
<name>A0A4Q2V014_FUSOX</name>